<evidence type="ECO:0000256" key="3">
    <source>
        <dbReference type="ARBA" id="ARBA00022737"/>
    </source>
</evidence>
<dbReference type="Pfam" id="PF13874">
    <property type="entry name" value="Nup54"/>
    <property type="match status" value="1"/>
</dbReference>
<dbReference type="InterPro" id="IPR025712">
    <property type="entry name" value="Nup54_alpha-helical_dom"/>
</dbReference>
<dbReference type="InterPro" id="IPR024864">
    <property type="entry name" value="Nup54/Nup57/Nup44"/>
</dbReference>
<evidence type="ECO:0000259" key="13">
    <source>
        <dbReference type="Pfam" id="PF18437"/>
    </source>
</evidence>
<evidence type="ECO:0000256" key="1">
    <source>
        <dbReference type="ARBA" id="ARBA00004567"/>
    </source>
</evidence>
<feature type="compositionally biased region" description="Polar residues" evidence="11">
    <location>
        <begin position="8"/>
        <end position="20"/>
    </location>
</feature>
<dbReference type="CTD" id="53371"/>
<accession>A0A2R5LEM6</accession>
<keyword evidence="10" id="KW-0175">Coiled coil</keyword>
<keyword evidence="8" id="KW-0539">Nucleus</keyword>
<dbReference type="RefSeq" id="XP_064481914.1">
    <property type="nucleotide sequence ID" value="XM_064625844.1"/>
</dbReference>
<evidence type="ECO:0000256" key="8">
    <source>
        <dbReference type="ARBA" id="ARBA00023242"/>
    </source>
</evidence>
<feature type="region of interest" description="Disordered" evidence="11">
    <location>
        <begin position="1"/>
        <end position="26"/>
    </location>
</feature>
<comment type="subcellular location">
    <subcellularLocation>
        <location evidence="1">Nucleus</location>
        <location evidence="1">Nuclear pore complex</location>
    </subcellularLocation>
</comment>
<evidence type="ECO:0000256" key="10">
    <source>
        <dbReference type="SAM" id="Coils"/>
    </source>
</evidence>
<feature type="domain" description="Nup54 C-terminal interacting" evidence="13">
    <location>
        <begin position="533"/>
        <end position="568"/>
    </location>
</feature>
<keyword evidence="2" id="KW-0813">Transport</keyword>
<dbReference type="FunFam" id="1.20.5.490:FF:000003">
    <property type="entry name" value="nucleoporin p54 isoform X1"/>
    <property type="match status" value="1"/>
</dbReference>
<evidence type="ECO:0000256" key="6">
    <source>
        <dbReference type="ARBA" id="ARBA00023010"/>
    </source>
</evidence>
<name>A0A2R5LEM6_9ACAR</name>
<evidence type="ECO:0000256" key="5">
    <source>
        <dbReference type="ARBA" id="ARBA00022927"/>
    </source>
</evidence>
<dbReference type="PANTHER" id="PTHR13000:SF0">
    <property type="entry name" value="NUCLEOPORIN P54"/>
    <property type="match status" value="1"/>
</dbReference>
<evidence type="ECO:0000256" key="11">
    <source>
        <dbReference type="SAM" id="MobiDB-lite"/>
    </source>
</evidence>
<keyword evidence="3" id="KW-0677">Repeat</keyword>
<dbReference type="GO" id="GO:0006607">
    <property type="term" value="P:NLS-bearing protein import into nucleus"/>
    <property type="evidence" value="ECO:0007669"/>
    <property type="project" value="TreeGrafter"/>
</dbReference>
<comment type="similarity">
    <text evidence="9">Belongs to the NUP54 family.</text>
</comment>
<protein>
    <submittedName>
        <fullName evidence="14">Putative nuclear pore complex p54 component sc nup57</fullName>
    </submittedName>
</protein>
<evidence type="ECO:0000256" key="4">
    <source>
        <dbReference type="ARBA" id="ARBA00022816"/>
    </source>
</evidence>
<dbReference type="Gene3D" id="1.20.5.170">
    <property type="match status" value="1"/>
</dbReference>
<keyword evidence="4" id="KW-0509">mRNA transport</keyword>
<keyword evidence="5" id="KW-0653">Protein transport</keyword>
<keyword evidence="6" id="KW-0811">Translocation</keyword>
<dbReference type="GO" id="GO:0006999">
    <property type="term" value="P:nuclear pore organization"/>
    <property type="evidence" value="ECO:0007669"/>
    <property type="project" value="TreeGrafter"/>
</dbReference>
<keyword evidence="7" id="KW-0906">Nuclear pore complex</keyword>
<dbReference type="Gene3D" id="1.20.5.490">
    <property type="entry name" value="Single helix bin"/>
    <property type="match status" value="1"/>
</dbReference>
<dbReference type="GO" id="GO:0044613">
    <property type="term" value="C:nuclear pore central transport channel"/>
    <property type="evidence" value="ECO:0007669"/>
    <property type="project" value="TreeGrafter"/>
</dbReference>
<evidence type="ECO:0000313" key="14">
    <source>
        <dbReference type="EMBL" id="MBY07919.1"/>
    </source>
</evidence>
<dbReference type="GO" id="GO:0051028">
    <property type="term" value="P:mRNA transport"/>
    <property type="evidence" value="ECO:0007669"/>
    <property type="project" value="UniProtKB-KW"/>
</dbReference>
<dbReference type="EMBL" id="GGLE01003793">
    <property type="protein sequence ID" value="MBY07919.1"/>
    <property type="molecule type" value="Transcribed_RNA"/>
</dbReference>
<evidence type="ECO:0000259" key="12">
    <source>
        <dbReference type="Pfam" id="PF13874"/>
    </source>
</evidence>
<dbReference type="GO" id="GO:0036228">
    <property type="term" value="P:protein localization to nuclear inner membrane"/>
    <property type="evidence" value="ECO:0007669"/>
    <property type="project" value="TreeGrafter"/>
</dbReference>
<dbReference type="Pfam" id="PF18437">
    <property type="entry name" value="Nup54_C"/>
    <property type="match status" value="1"/>
</dbReference>
<sequence length="580" mass="61702">MAGFSFGSGFQPTTQTSTPSFGGFGAPATTQTGTAFGFGAPAKTTGFGFSGFGATTTTTAPTFGTGFGFGTPATTTGGFSFGQPTASTATGAPFSFTQPTTATTAATGFGFGQPSGFSFGTQAAPKPFGTATSTPGFSFGTGLGGGFGTAATTTQSSLLGGGSLFSTGFGTGASAPTGFGVPTSATAAPANNVANIAAALSLPAVFNDERDPILAKWNQLQAFWGTGKGYFSASAPPVVFTPENPFCRFKAIGYSALPVSKPEEGLVSLVFHKKVEELQPLQLQIVEGLHRLLGSKPTLSVCVDGLKGLAMDKCELVIYLVERSPTGAARRIPSNELSQFLGQMTVKPQLTQLGVQNVIPKAAPSKEWIKQYLDNPPCGIDALLWQQAKLDNPDPEKLIPVPMIGFAELRRRFKLQEHEIKQHQNRLDIIAEDIAELQRQQATTIAKIEEQKRKHTELSHRTLQVMVRQEVTRKLGFGIQPEEEQLRVVLESTLAELSAPTQFKGRLNELVSQIKMQNNQVACSSVPVNCSLDERFIDEMKTHLKNQQDGIGHLIKILKSDIEDLKGIEAGLQESAVQRR</sequence>
<reference evidence="14" key="1">
    <citation type="submission" date="2018-03" db="EMBL/GenBank/DDBJ databases">
        <title>The relapsing fever spirochete Borrelia turicatae persists in the highly oxidative environment of its soft-bodied tick vector.</title>
        <authorList>
            <person name="Bourret T.J."/>
            <person name="Boyle W.K."/>
            <person name="Valenzuela J.G."/>
            <person name="Oliveira F."/>
            <person name="Lopez J.E."/>
        </authorList>
    </citation>
    <scope>NUCLEOTIDE SEQUENCE</scope>
    <source>
        <strain evidence="14">Kansas strain/isolate</strain>
        <tissue evidence="14">Salivary glands</tissue>
    </source>
</reference>
<feature type="domain" description="Nucleoporin Nup54 alpha-helical" evidence="12">
    <location>
        <begin position="376"/>
        <end position="514"/>
    </location>
</feature>
<dbReference type="PANTHER" id="PTHR13000">
    <property type="entry name" value="NUCLEOPORIN P54"/>
    <property type="match status" value="1"/>
</dbReference>
<dbReference type="KEGG" id="oti:135394829"/>
<dbReference type="AlphaFoldDB" id="A0A2R5LEM6"/>
<dbReference type="GeneID" id="135394829"/>
<dbReference type="InterPro" id="IPR040985">
    <property type="entry name" value="Nup54_C"/>
</dbReference>
<organism evidence="14">
    <name type="scientific">Ornithodoros turicata</name>
    <dbReference type="NCBI Taxonomy" id="34597"/>
    <lineage>
        <taxon>Eukaryota</taxon>
        <taxon>Metazoa</taxon>
        <taxon>Ecdysozoa</taxon>
        <taxon>Arthropoda</taxon>
        <taxon>Chelicerata</taxon>
        <taxon>Arachnida</taxon>
        <taxon>Acari</taxon>
        <taxon>Parasitiformes</taxon>
        <taxon>Ixodida</taxon>
        <taxon>Ixodoidea</taxon>
        <taxon>Argasidae</taxon>
        <taxon>Ornithodorinae</taxon>
        <taxon>Ornithodoros</taxon>
    </lineage>
</organism>
<feature type="coiled-coil region" evidence="10">
    <location>
        <begin position="406"/>
        <end position="454"/>
    </location>
</feature>
<proteinExistence type="inferred from homology"/>
<evidence type="ECO:0000256" key="2">
    <source>
        <dbReference type="ARBA" id="ARBA00022448"/>
    </source>
</evidence>
<evidence type="ECO:0000256" key="9">
    <source>
        <dbReference type="ARBA" id="ARBA00060798"/>
    </source>
</evidence>
<evidence type="ECO:0000256" key="7">
    <source>
        <dbReference type="ARBA" id="ARBA00023132"/>
    </source>
</evidence>
<dbReference type="GO" id="GO:0017056">
    <property type="term" value="F:structural constituent of nuclear pore"/>
    <property type="evidence" value="ECO:0007669"/>
    <property type="project" value="TreeGrafter"/>
</dbReference>